<sequence length="342" mass="38730">MGGGSADDDGELRCPCPAAAAEDVTLVLVGKVGSGKSATANSILGFNAFPSEYSYSSVTENCQMRSTTLSFGDAAAPRAVHVIDTPGLFDMNITTEDARKEIARCLDMSRDGIHAMLMVFSAATRFTPEDADTVKSIKMFFGDKIVDHMIIVFTYGDQVGERNWRKMLTDKNARYLQDIVRLCGDRVLLFDNRSSVELQQIKQLAELFVAVDSVIAHNGGKPFTNQMFSEIQEAYARKEEIRFDEHSTERILKSQKEIYDGHIMQISKMVEEKLNSTIENLQQQLRKEQRARQEAEKNVTEAMLKSAEETQRLRENLEKTQQDSEKARQFYEKFKWIECSIM</sequence>
<dbReference type="InterPro" id="IPR027417">
    <property type="entry name" value="P-loop_NTPase"/>
</dbReference>
<dbReference type="InterPro" id="IPR006703">
    <property type="entry name" value="G_AIG1"/>
</dbReference>
<dbReference type="Gramene" id="Dexi7A01G0007200.1">
    <property type="protein sequence ID" value="Dexi7A01G0007200.1:cds"/>
    <property type="gene ID" value="Dexi7A01G0007200"/>
</dbReference>
<keyword evidence="3" id="KW-0342">GTP-binding</keyword>
<organism evidence="6 7">
    <name type="scientific">Digitaria exilis</name>
    <dbReference type="NCBI Taxonomy" id="1010633"/>
    <lineage>
        <taxon>Eukaryota</taxon>
        <taxon>Viridiplantae</taxon>
        <taxon>Streptophyta</taxon>
        <taxon>Embryophyta</taxon>
        <taxon>Tracheophyta</taxon>
        <taxon>Spermatophyta</taxon>
        <taxon>Magnoliopsida</taxon>
        <taxon>Liliopsida</taxon>
        <taxon>Poales</taxon>
        <taxon>Poaceae</taxon>
        <taxon>PACMAD clade</taxon>
        <taxon>Panicoideae</taxon>
        <taxon>Panicodae</taxon>
        <taxon>Paniceae</taxon>
        <taxon>Anthephorinae</taxon>
        <taxon>Digitaria</taxon>
    </lineage>
</organism>
<evidence type="ECO:0000256" key="1">
    <source>
        <dbReference type="ARBA" id="ARBA00008535"/>
    </source>
</evidence>
<evidence type="ECO:0000256" key="3">
    <source>
        <dbReference type="ARBA" id="ARBA00023134"/>
    </source>
</evidence>
<evidence type="ECO:0000313" key="7">
    <source>
        <dbReference type="Proteomes" id="UP000636709"/>
    </source>
</evidence>
<keyword evidence="2" id="KW-0547">Nucleotide-binding</keyword>
<dbReference type="EMBL" id="JACEFO010001734">
    <property type="protein sequence ID" value="KAF8714805.1"/>
    <property type="molecule type" value="Genomic_DNA"/>
</dbReference>
<proteinExistence type="inferred from homology"/>
<keyword evidence="7" id="KW-1185">Reference proteome</keyword>
<protein>
    <recommendedName>
        <fullName evidence="5">AIG1-type G domain-containing protein</fullName>
    </recommendedName>
</protein>
<dbReference type="Proteomes" id="UP000636709">
    <property type="component" value="Unassembled WGS sequence"/>
</dbReference>
<dbReference type="SUPFAM" id="SSF52540">
    <property type="entry name" value="P-loop containing nucleoside triphosphate hydrolases"/>
    <property type="match status" value="1"/>
</dbReference>
<dbReference type="Gene3D" id="3.40.50.300">
    <property type="entry name" value="P-loop containing nucleotide triphosphate hydrolases"/>
    <property type="match status" value="1"/>
</dbReference>
<evidence type="ECO:0000259" key="5">
    <source>
        <dbReference type="PROSITE" id="PS51720"/>
    </source>
</evidence>
<dbReference type="PANTHER" id="PTHR10903:SF162">
    <property type="entry name" value="AIG1-TYPE G DOMAIN-CONTAINING PROTEIN"/>
    <property type="match status" value="1"/>
</dbReference>
<feature type="domain" description="AIG1-type G" evidence="5">
    <location>
        <begin position="21"/>
        <end position="232"/>
    </location>
</feature>
<feature type="coiled-coil region" evidence="4">
    <location>
        <begin position="271"/>
        <end position="327"/>
    </location>
</feature>
<reference evidence="6" key="1">
    <citation type="submission" date="2020-07" db="EMBL/GenBank/DDBJ databases">
        <title>Genome sequence and genetic diversity analysis of an under-domesticated orphan crop, white fonio (Digitaria exilis).</title>
        <authorList>
            <person name="Bennetzen J.L."/>
            <person name="Chen S."/>
            <person name="Ma X."/>
            <person name="Wang X."/>
            <person name="Yssel A.E.J."/>
            <person name="Chaluvadi S.R."/>
            <person name="Johnson M."/>
            <person name="Gangashetty P."/>
            <person name="Hamidou F."/>
            <person name="Sanogo M.D."/>
            <person name="Zwaenepoel A."/>
            <person name="Wallace J."/>
            <person name="Van De Peer Y."/>
            <person name="Van Deynze A."/>
        </authorList>
    </citation>
    <scope>NUCLEOTIDE SEQUENCE</scope>
    <source>
        <tissue evidence="6">Leaves</tissue>
    </source>
</reference>
<dbReference type="PROSITE" id="PS51720">
    <property type="entry name" value="G_AIG1"/>
    <property type="match status" value="1"/>
</dbReference>
<dbReference type="GO" id="GO:0005525">
    <property type="term" value="F:GTP binding"/>
    <property type="evidence" value="ECO:0007669"/>
    <property type="project" value="UniProtKB-KW"/>
</dbReference>
<comment type="similarity">
    <text evidence="1">Belongs to the TRAFAC class TrmE-Era-EngA-EngB-Septin-like GTPase superfamily. AIG1/Toc34/Toc159-like paraseptin GTPase family. IAN subfamily.</text>
</comment>
<evidence type="ECO:0000256" key="4">
    <source>
        <dbReference type="SAM" id="Coils"/>
    </source>
</evidence>
<evidence type="ECO:0000313" key="6">
    <source>
        <dbReference type="EMBL" id="KAF8714805.1"/>
    </source>
</evidence>
<dbReference type="InterPro" id="IPR045058">
    <property type="entry name" value="GIMA/IAN/Toc"/>
</dbReference>
<dbReference type="OrthoDB" id="660477at2759"/>
<keyword evidence="4" id="KW-0175">Coiled coil</keyword>
<gene>
    <name evidence="6" type="ORF">HU200_027334</name>
</gene>
<name>A0A835BVV5_9POAL</name>
<dbReference type="PANTHER" id="PTHR10903">
    <property type="entry name" value="GTPASE, IMAP FAMILY MEMBER-RELATED"/>
    <property type="match status" value="1"/>
</dbReference>
<dbReference type="Pfam" id="PF04548">
    <property type="entry name" value="AIG1"/>
    <property type="match status" value="1"/>
</dbReference>
<evidence type="ECO:0000256" key="2">
    <source>
        <dbReference type="ARBA" id="ARBA00022741"/>
    </source>
</evidence>
<dbReference type="CDD" id="cd01852">
    <property type="entry name" value="AIG1"/>
    <property type="match status" value="1"/>
</dbReference>
<dbReference type="AlphaFoldDB" id="A0A835BVV5"/>
<accession>A0A835BVV5</accession>
<comment type="caution">
    <text evidence="6">The sequence shown here is derived from an EMBL/GenBank/DDBJ whole genome shotgun (WGS) entry which is preliminary data.</text>
</comment>
<dbReference type="FunFam" id="3.40.50.300:FF:000840">
    <property type="entry name" value="Immune-associated nucleotide-binding protein 9"/>
    <property type="match status" value="1"/>
</dbReference>